<dbReference type="EMBL" id="BK032818">
    <property type="protein sequence ID" value="DAF61966.1"/>
    <property type="molecule type" value="Genomic_DNA"/>
</dbReference>
<protein>
    <submittedName>
        <fullName evidence="1">Uncharacterized protein</fullName>
    </submittedName>
</protein>
<evidence type="ECO:0000313" key="1">
    <source>
        <dbReference type="EMBL" id="DAF61966.1"/>
    </source>
</evidence>
<sequence>MEYIKMTLEEAKKFAKKDAIVLVAKQDLAKPDVNVGFCKKKFCDCTNILEEAASIAKVCDEFSNGLRVFSEIQEETPRGYLHTILSRK</sequence>
<reference evidence="1" key="1">
    <citation type="journal article" date="2021" name="Proc. Natl. Acad. Sci. U.S.A.">
        <title>A Catalog of Tens of Thousands of Viruses from Human Metagenomes Reveals Hidden Associations with Chronic Diseases.</title>
        <authorList>
            <person name="Tisza M.J."/>
            <person name="Buck C.B."/>
        </authorList>
    </citation>
    <scope>NUCLEOTIDE SEQUENCE</scope>
    <source>
        <strain evidence="1">CtP0x5</strain>
    </source>
</reference>
<proteinExistence type="predicted"/>
<name>A0A8S5TFC2_9CAUD</name>
<organism evidence="1">
    <name type="scientific">Siphoviridae sp. ctP0x5</name>
    <dbReference type="NCBI Taxonomy" id="2827863"/>
    <lineage>
        <taxon>Viruses</taxon>
        <taxon>Duplodnaviria</taxon>
        <taxon>Heunggongvirae</taxon>
        <taxon>Uroviricota</taxon>
        <taxon>Caudoviricetes</taxon>
    </lineage>
</organism>
<accession>A0A8S5TFC2</accession>